<evidence type="ECO:0000313" key="2">
    <source>
        <dbReference type="Proteomes" id="UP000066549"/>
    </source>
</evidence>
<sequence length="142" mass="17107">MIKKQDKTYMIPNWEDFQHYKGRNKNYSDEMPWLKIHGRQLIADLSFMQLHDTVRDTLTLCWYIASQRDGVLPNNKEIAFLIRKDESEVDEHISSLLKDEWLIKYDEEKYKARYDNNDKKKEVSPLKDILDNPQRYKTGSSY</sequence>
<gene>
    <name evidence="1" type="ORF">VI33_03130</name>
</gene>
<protein>
    <submittedName>
        <fullName evidence="1">Uncharacterized protein</fullName>
    </submittedName>
</protein>
<dbReference type="EMBL" id="CP011002">
    <property type="protein sequence ID" value="AKO65738.1"/>
    <property type="molecule type" value="Genomic_DNA"/>
</dbReference>
<dbReference type="Proteomes" id="UP000066549">
    <property type="component" value="Chromosome"/>
</dbReference>
<keyword evidence="2" id="KW-1185">Reference proteome</keyword>
<organism evidence="1 2">
    <name type="scientific">Methylophilales bacterium MBRS-H7</name>
    <dbReference type="NCBI Taxonomy" id="1623450"/>
    <lineage>
        <taxon>Bacteria</taxon>
        <taxon>Pseudomonadati</taxon>
        <taxon>Pseudomonadota</taxon>
        <taxon>Betaproteobacteria</taxon>
        <taxon>Nitrosomonadales</taxon>
        <taxon>OM43 clade</taxon>
    </lineage>
</organism>
<accession>A0A0H4J1W4</accession>
<evidence type="ECO:0000313" key="1">
    <source>
        <dbReference type="EMBL" id="AKO65738.1"/>
    </source>
</evidence>
<proteinExistence type="predicted"/>
<name>A0A0H4J1W4_9PROT</name>
<dbReference type="AlphaFoldDB" id="A0A0H4J1W4"/>
<reference evidence="1 2" key="1">
    <citation type="submission" date="2015-03" db="EMBL/GenBank/DDBJ databases">
        <title>Comparative analysis of the OM43 clade including a novel species from Red Sea uncovers genomic and metabolic diversity among marine methylotrophs.</title>
        <authorList>
            <person name="Jimenez-Infante F."/>
            <person name="Ngugi D.K."/>
            <person name="Vinu M."/>
            <person name="Alam I."/>
            <person name="Kamau A."/>
            <person name="Blom J."/>
            <person name="Bajic V.B."/>
            <person name="Stingl U."/>
        </authorList>
    </citation>
    <scope>NUCLEOTIDE SEQUENCE [LARGE SCALE GENOMIC DNA]</scope>
    <source>
        <strain evidence="1 2">MBRSH7</strain>
    </source>
</reference>